<gene>
    <name evidence="1" type="ORF">ARMGADRAFT_1018835</name>
</gene>
<reference evidence="2" key="1">
    <citation type="journal article" date="2017" name="Nat. Ecol. Evol.">
        <title>Genome expansion and lineage-specific genetic innovations in the forest pathogenic fungi Armillaria.</title>
        <authorList>
            <person name="Sipos G."/>
            <person name="Prasanna A.N."/>
            <person name="Walter M.C."/>
            <person name="O'Connor E."/>
            <person name="Balint B."/>
            <person name="Krizsan K."/>
            <person name="Kiss B."/>
            <person name="Hess J."/>
            <person name="Varga T."/>
            <person name="Slot J."/>
            <person name="Riley R."/>
            <person name="Boka B."/>
            <person name="Rigling D."/>
            <person name="Barry K."/>
            <person name="Lee J."/>
            <person name="Mihaltcheva S."/>
            <person name="LaButti K."/>
            <person name="Lipzen A."/>
            <person name="Waldron R."/>
            <person name="Moloney N.M."/>
            <person name="Sperisen C."/>
            <person name="Kredics L."/>
            <person name="Vagvoelgyi C."/>
            <person name="Patrignani A."/>
            <person name="Fitzpatrick D."/>
            <person name="Nagy I."/>
            <person name="Doyle S."/>
            <person name="Anderson J.B."/>
            <person name="Grigoriev I.V."/>
            <person name="Gueldener U."/>
            <person name="Muensterkoetter M."/>
            <person name="Nagy L.G."/>
        </authorList>
    </citation>
    <scope>NUCLEOTIDE SEQUENCE [LARGE SCALE GENOMIC DNA]</scope>
    <source>
        <strain evidence="2">Ar21-2</strain>
    </source>
</reference>
<sequence>MRRVDRDRDLLMGKGEYVCMQMTSDKVLIFHALRALELVLRLSPRPSRRHARFVLAYGNPGIGCCSPDDDTSSYRLLGTKSSLPRVQTLLEARQIDILHRVVFAVFNETCKACKTMLAGWRYIVEGRLSRGSA</sequence>
<evidence type="ECO:0000313" key="1">
    <source>
        <dbReference type="EMBL" id="PBK83920.1"/>
    </source>
</evidence>
<name>A0A2H3CPY0_ARMGA</name>
<proteinExistence type="predicted"/>
<keyword evidence="2" id="KW-1185">Reference proteome</keyword>
<dbReference type="Proteomes" id="UP000217790">
    <property type="component" value="Unassembled WGS sequence"/>
</dbReference>
<accession>A0A2H3CPY0</accession>
<dbReference type="InParanoid" id="A0A2H3CPY0"/>
<organism evidence="1 2">
    <name type="scientific">Armillaria gallica</name>
    <name type="common">Bulbous honey fungus</name>
    <name type="synonym">Armillaria bulbosa</name>
    <dbReference type="NCBI Taxonomy" id="47427"/>
    <lineage>
        <taxon>Eukaryota</taxon>
        <taxon>Fungi</taxon>
        <taxon>Dikarya</taxon>
        <taxon>Basidiomycota</taxon>
        <taxon>Agaricomycotina</taxon>
        <taxon>Agaricomycetes</taxon>
        <taxon>Agaricomycetidae</taxon>
        <taxon>Agaricales</taxon>
        <taxon>Marasmiineae</taxon>
        <taxon>Physalacriaceae</taxon>
        <taxon>Armillaria</taxon>
    </lineage>
</organism>
<evidence type="ECO:0000313" key="2">
    <source>
        <dbReference type="Proteomes" id="UP000217790"/>
    </source>
</evidence>
<protein>
    <submittedName>
        <fullName evidence="1">Uncharacterized protein</fullName>
    </submittedName>
</protein>
<dbReference type="AlphaFoldDB" id="A0A2H3CPY0"/>
<dbReference type="EMBL" id="KZ293702">
    <property type="protein sequence ID" value="PBK83920.1"/>
    <property type="molecule type" value="Genomic_DNA"/>
</dbReference>